<keyword evidence="8" id="KW-0479">Metal-binding</keyword>
<keyword evidence="11" id="KW-0833">Ubl conjugation pathway</keyword>
<dbReference type="GO" id="GO:0016567">
    <property type="term" value="P:protein ubiquitination"/>
    <property type="evidence" value="ECO:0007669"/>
    <property type="project" value="InterPro"/>
</dbReference>
<evidence type="ECO:0000259" key="15">
    <source>
        <dbReference type="PROSITE" id="PS50089"/>
    </source>
</evidence>
<feature type="non-terminal residue" evidence="17">
    <location>
        <position position="1"/>
    </location>
</feature>
<dbReference type="Proteomes" id="UP001058974">
    <property type="component" value="Chromosome 5"/>
</dbReference>
<comment type="caution">
    <text evidence="17">The sequence shown here is derived from an EMBL/GenBank/DDBJ whole genome shotgun (WGS) entry which is preliminary data.</text>
</comment>
<dbReference type="SUPFAM" id="SSF57850">
    <property type="entry name" value="RING/U-box"/>
    <property type="match status" value="2"/>
</dbReference>
<evidence type="ECO:0000256" key="11">
    <source>
        <dbReference type="ARBA" id="ARBA00022786"/>
    </source>
</evidence>
<protein>
    <recommendedName>
        <fullName evidence="6">RBR-type E3 ubiquitin transferase</fullName>
        <ecNumber evidence="6">2.3.2.31</ecNumber>
    </recommendedName>
</protein>
<feature type="region of interest" description="Disordered" evidence="14">
    <location>
        <begin position="19"/>
        <end position="46"/>
    </location>
</feature>
<dbReference type="InterPro" id="IPR018957">
    <property type="entry name" value="Znf_C3HC4_RING-type"/>
</dbReference>
<dbReference type="PROSITE" id="PS50089">
    <property type="entry name" value="ZF_RING_2"/>
    <property type="match status" value="1"/>
</dbReference>
<dbReference type="Pfam" id="PF01485">
    <property type="entry name" value="IBR"/>
    <property type="match status" value="1"/>
</dbReference>
<dbReference type="Pfam" id="PF00097">
    <property type="entry name" value="zf-C3HC4"/>
    <property type="match status" value="1"/>
</dbReference>
<evidence type="ECO:0000256" key="14">
    <source>
        <dbReference type="SAM" id="MobiDB-lite"/>
    </source>
</evidence>
<comment type="catalytic activity">
    <reaction evidence="1">
        <text>[E2 ubiquitin-conjugating enzyme]-S-ubiquitinyl-L-cysteine + [acceptor protein]-L-lysine = [E2 ubiquitin-conjugating enzyme]-L-cysteine + [acceptor protein]-N(6)-ubiquitinyl-L-lysine.</text>
        <dbReference type="EC" id="2.3.2.31"/>
    </reaction>
</comment>
<evidence type="ECO:0000256" key="12">
    <source>
        <dbReference type="ARBA" id="ARBA00022833"/>
    </source>
</evidence>
<evidence type="ECO:0000313" key="17">
    <source>
        <dbReference type="EMBL" id="KAI5408807.1"/>
    </source>
</evidence>
<comment type="cofactor">
    <cofactor evidence="2">
        <name>Zn(2+)</name>
        <dbReference type="ChEBI" id="CHEBI:29105"/>
    </cofactor>
</comment>
<evidence type="ECO:0000256" key="4">
    <source>
        <dbReference type="ARBA" id="ARBA00004906"/>
    </source>
</evidence>
<dbReference type="InterPro" id="IPR031127">
    <property type="entry name" value="E3_UB_ligase_RBR"/>
</dbReference>
<dbReference type="InterPro" id="IPR044066">
    <property type="entry name" value="TRIAD_supradom"/>
</dbReference>
<reference evidence="17 18" key="1">
    <citation type="journal article" date="2022" name="Nat. Genet.">
        <title>Improved pea reference genome and pan-genome highlight genomic features and evolutionary characteristics.</title>
        <authorList>
            <person name="Yang T."/>
            <person name="Liu R."/>
            <person name="Luo Y."/>
            <person name="Hu S."/>
            <person name="Wang D."/>
            <person name="Wang C."/>
            <person name="Pandey M.K."/>
            <person name="Ge S."/>
            <person name="Xu Q."/>
            <person name="Li N."/>
            <person name="Li G."/>
            <person name="Huang Y."/>
            <person name="Saxena R.K."/>
            <person name="Ji Y."/>
            <person name="Li M."/>
            <person name="Yan X."/>
            <person name="He Y."/>
            <person name="Liu Y."/>
            <person name="Wang X."/>
            <person name="Xiang C."/>
            <person name="Varshney R.K."/>
            <person name="Ding H."/>
            <person name="Gao S."/>
            <person name="Zong X."/>
        </authorList>
    </citation>
    <scope>NUCLEOTIDE SEQUENCE [LARGE SCALE GENOMIC DNA]</scope>
    <source>
        <strain evidence="17 18">cv. Zhongwan 6</strain>
    </source>
</reference>
<evidence type="ECO:0000256" key="8">
    <source>
        <dbReference type="ARBA" id="ARBA00022723"/>
    </source>
</evidence>
<comment type="pathway">
    <text evidence="4">Protein modification; protein ubiquitination.</text>
</comment>
<dbReference type="PROSITE" id="PS00518">
    <property type="entry name" value="ZF_RING_1"/>
    <property type="match status" value="1"/>
</dbReference>
<evidence type="ECO:0000256" key="6">
    <source>
        <dbReference type="ARBA" id="ARBA00012251"/>
    </source>
</evidence>
<dbReference type="InterPro" id="IPR013083">
    <property type="entry name" value="Znf_RING/FYVE/PHD"/>
</dbReference>
<keyword evidence="12" id="KW-0862">Zinc</keyword>
<evidence type="ECO:0000256" key="3">
    <source>
        <dbReference type="ARBA" id="ARBA00003976"/>
    </source>
</evidence>
<dbReference type="AlphaFoldDB" id="A0A9D4WVQ5"/>
<dbReference type="GO" id="GO:0061630">
    <property type="term" value="F:ubiquitin protein ligase activity"/>
    <property type="evidence" value="ECO:0007669"/>
    <property type="project" value="UniProtKB-EC"/>
</dbReference>
<evidence type="ECO:0000256" key="9">
    <source>
        <dbReference type="ARBA" id="ARBA00022737"/>
    </source>
</evidence>
<accession>A0A9D4WVQ5</accession>
<dbReference type="CDD" id="cd22582">
    <property type="entry name" value="BRcat_RBR_unk"/>
    <property type="match status" value="1"/>
</dbReference>
<dbReference type="InterPro" id="IPR017907">
    <property type="entry name" value="Znf_RING_CS"/>
</dbReference>
<dbReference type="PANTHER" id="PTHR11685">
    <property type="entry name" value="RBR FAMILY RING FINGER AND IBR DOMAIN-CONTAINING"/>
    <property type="match status" value="1"/>
</dbReference>
<keyword evidence="7" id="KW-0808">Transferase</keyword>
<feature type="domain" description="RING-type" evidence="15">
    <location>
        <begin position="67"/>
        <end position="112"/>
    </location>
</feature>
<comment type="similarity">
    <text evidence="5">Belongs to the RBR family. Ariadne subfamily.</text>
</comment>
<evidence type="ECO:0000256" key="2">
    <source>
        <dbReference type="ARBA" id="ARBA00001947"/>
    </source>
</evidence>
<keyword evidence="18" id="KW-1185">Reference proteome</keyword>
<dbReference type="GO" id="GO:0008270">
    <property type="term" value="F:zinc ion binding"/>
    <property type="evidence" value="ECO:0007669"/>
    <property type="project" value="UniProtKB-KW"/>
</dbReference>
<sequence>EFIFHCKIESIMSSLSPLPVKKEPSELESVKRKPRSESNDEKKKKPALTVNIKPEKIISGESSRSLCGICCNSKADPDMFKSNSCNHSFCVGCISKYVESQINNNVVKVTCPNPNCYTKLKPEHLVNIISREFIDRWKFTKYKSKIPLEQKMYCPFENCSILLVNDNSGGEVVVTSCECPYCHRLFCARCRVPWHAEMNCQEFQNLKVPKHEPFG</sequence>
<dbReference type="SMART" id="SM00647">
    <property type="entry name" value="IBR"/>
    <property type="match status" value="1"/>
</dbReference>
<keyword evidence="10 13" id="KW-0863">Zinc-finger</keyword>
<evidence type="ECO:0000256" key="1">
    <source>
        <dbReference type="ARBA" id="ARBA00001798"/>
    </source>
</evidence>
<dbReference type="FunFam" id="3.30.40.10:FF:000230">
    <property type="entry name" value="RBR-type E3 ubiquitin transferase"/>
    <property type="match status" value="1"/>
</dbReference>
<evidence type="ECO:0000259" key="16">
    <source>
        <dbReference type="PROSITE" id="PS51873"/>
    </source>
</evidence>
<dbReference type="InterPro" id="IPR002867">
    <property type="entry name" value="IBR_dom"/>
</dbReference>
<dbReference type="EMBL" id="JAMSHJ010000005">
    <property type="protein sequence ID" value="KAI5408807.1"/>
    <property type="molecule type" value="Genomic_DNA"/>
</dbReference>
<keyword evidence="9" id="KW-0677">Repeat</keyword>
<dbReference type="Gene3D" id="3.30.40.10">
    <property type="entry name" value="Zinc/RING finger domain, C3HC4 (zinc finger)"/>
    <property type="match status" value="1"/>
</dbReference>
<evidence type="ECO:0000256" key="7">
    <source>
        <dbReference type="ARBA" id="ARBA00022679"/>
    </source>
</evidence>
<dbReference type="Gramene" id="Psat05G0459200-T1">
    <property type="protein sequence ID" value="KAI5408807.1"/>
    <property type="gene ID" value="KIW84_054592"/>
</dbReference>
<evidence type="ECO:0000313" key="18">
    <source>
        <dbReference type="Proteomes" id="UP001058974"/>
    </source>
</evidence>
<feature type="compositionally biased region" description="Basic and acidic residues" evidence="14">
    <location>
        <begin position="20"/>
        <end position="43"/>
    </location>
</feature>
<name>A0A9D4WVQ5_PEA</name>
<proteinExistence type="inferred from homology"/>
<gene>
    <name evidence="17" type="ORF">KIW84_054592</name>
</gene>
<comment type="function">
    <text evidence="3">Might act as an E3 ubiquitin-protein ligase, or as part of E3 complex, which accepts ubiquitin from specific E2 ubiquitin-conjugating enzymes and then transfers it to substrates.</text>
</comment>
<evidence type="ECO:0000256" key="5">
    <source>
        <dbReference type="ARBA" id="ARBA00005884"/>
    </source>
</evidence>
<dbReference type="InterPro" id="IPR001841">
    <property type="entry name" value="Znf_RING"/>
</dbReference>
<evidence type="ECO:0000256" key="10">
    <source>
        <dbReference type="ARBA" id="ARBA00022771"/>
    </source>
</evidence>
<dbReference type="EC" id="2.3.2.31" evidence="6"/>
<evidence type="ECO:0000256" key="13">
    <source>
        <dbReference type="PROSITE-ProRule" id="PRU00175"/>
    </source>
</evidence>
<organism evidence="17 18">
    <name type="scientific">Pisum sativum</name>
    <name type="common">Garden pea</name>
    <name type="synonym">Lathyrus oleraceus</name>
    <dbReference type="NCBI Taxonomy" id="3888"/>
    <lineage>
        <taxon>Eukaryota</taxon>
        <taxon>Viridiplantae</taxon>
        <taxon>Streptophyta</taxon>
        <taxon>Embryophyta</taxon>
        <taxon>Tracheophyta</taxon>
        <taxon>Spermatophyta</taxon>
        <taxon>Magnoliopsida</taxon>
        <taxon>eudicotyledons</taxon>
        <taxon>Gunneridae</taxon>
        <taxon>Pentapetalae</taxon>
        <taxon>rosids</taxon>
        <taxon>fabids</taxon>
        <taxon>Fabales</taxon>
        <taxon>Fabaceae</taxon>
        <taxon>Papilionoideae</taxon>
        <taxon>50 kb inversion clade</taxon>
        <taxon>NPAAA clade</taxon>
        <taxon>Hologalegina</taxon>
        <taxon>IRL clade</taxon>
        <taxon>Fabeae</taxon>
        <taxon>Lathyrus</taxon>
    </lineage>
</organism>
<dbReference type="PROSITE" id="PS51873">
    <property type="entry name" value="TRIAD"/>
    <property type="match status" value="1"/>
</dbReference>
<feature type="domain" description="RING-type" evidence="16">
    <location>
        <begin position="63"/>
        <end position="215"/>
    </location>
</feature>